<dbReference type="OrthoDB" id="5870173at2759"/>
<dbReference type="Proteomes" id="UP000024635">
    <property type="component" value="Unassembled WGS sequence"/>
</dbReference>
<reference evidence="2" key="1">
    <citation type="journal article" date="2015" name="Nat. Genet.">
        <title>The genome and transcriptome of the zoonotic hookworm Ancylostoma ceylanicum identify infection-specific gene families.</title>
        <authorList>
            <person name="Schwarz E.M."/>
            <person name="Hu Y."/>
            <person name="Antoshechkin I."/>
            <person name="Miller M.M."/>
            <person name="Sternberg P.W."/>
            <person name="Aroian R.V."/>
        </authorList>
    </citation>
    <scope>NUCLEOTIDE SEQUENCE</scope>
    <source>
        <strain evidence="2">HY135</strain>
    </source>
</reference>
<protein>
    <submittedName>
        <fullName evidence="1">Uncharacterized protein</fullName>
    </submittedName>
</protein>
<comment type="caution">
    <text evidence="1">The sequence shown here is derived from an EMBL/GenBank/DDBJ whole genome shotgun (WGS) entry which is preliminary data.</text>
</comment>
<name>A0A016TSA4_9BILA</name>
<evidence type="ECO:0000313" key="1">
    <source>
        <dbReference type="EMBL" id="EYC05650.1"/>
    </source>
</evidence>
<organism evidence="1 2">
    <name type="scientific">Ancylostoma ceylanicum</name>
    <dbReference type="NCBI Taxonomy" id="53326"/>
    <lineage>
        <taxon>Eukaryota</taxon>
        <taxon>Metazoa</taxon>
        <taxon>Ecdysozoa</taxon>
        <taxon>Nematoda</taxon>
        <taxon>Chromadorea</taxon>
        <taxon>Rhabditida</taxon>
        <taxon>Rhabditina</taxon>
        <taxon>Rhabditomorpha</taxon>
        <taxon>Strongyloidea</taxon>
        <taxon>Ancylostomatidae</taxon>
        <taxon>Ancylostomatinae</taxon>
        <taxon>Ancylostoma</taxon>
    </lineage>
</organism>
<sequence>MSFLLFWRAASISFKRNSVAFSNRWKQHAVREIGEIRDDTTDRDGSSLETIDVQSIMEMPQPKSTTFTALPSDSRVEIKGPRIAEGSIILEDDGKSPKVLAYISVG</sequence>
<dbReference type="EMBL" id="JARK01001417">
    <property type="protein sequence ID" value="EYC05650.1"/>
    <property type="molecule type" value="Genomic_DNA"/>
</dbReference>
<proteinExistence type="predicted"/>
<keyword evidence="2" id="KW-1185">Reference proteome</keyword>
<accession>A0A016TSA4</accession>
<evidence type="ECO:0000313" key="2">
    <source>
        <dbReference type="Proteomes" id="UP000024635"/>
    </source>
</evidence>
<gene>
    <name evidence="1" type="primary">Acey_s0081.g1497</name>
    <name evidence="1" type="ORF">Y032_0081g1497</name>
</gene>
<dbReference type="AlphaFoldDB" id="A0A016TSA4"/>